<evidence type="ECO:0000313" key="3">
    <source>
        <dbReference type="Proteomes" id="UP000821837"/>
    </source>
</evidence>
<dbReference type="VEuPathDB" id="VectorBase:RSAN_037631"/>
<gene>
    <name evidence="2" type="ORF">HPB52_004578</name>
</gene>
<dbReference type="AlphaFoldDB" id="A0A9D4QB22"/>
<evidence type="ECO:0000313" key="2">
    <source>
        <dbReference type="EMBL" id="KAH7971979.1"/>
    </source>
</evidence>
<organism evidence="2 3">
    <name type="scientific">Rhipicephalus sanguineus</name>
    <name type="common">Brown dog tick</name>
    <name type="synonym">Ixodes sanguineus</name>
    <dbReference type="NCBI Taxonomy" id="34632"/>
    <lineage>
        <taxon>Eukaryota</taxon>
        <taxon>Metazoa</taxon>
        <taxon>Ecdysozoa</taxon>
        <taxon>Arthropoda</taxon>
        <taxon>Chelicerata</taxon>
        <taxon>Arachnida</taxon>
        <taxon>Acari</taxon>
        <taxon>Parasitiformes</taxon>
        <taxon>Ixodida</taxon>
        <taxon>Ixodoidea</taxon>
        <taxon>Ixodidae</taxon>
        <taxon>Rhipicephalinae</taxon>
        <taxon>Rhipicephalus</taxon>
        <taxon>Rhipicephalus</taxon>
    </lineage>
</organism>
<name>A0A9D4QB22_RHISA</name>
<keyword evidence="3" id="KW-1185">Reference proteome</keyword>
<feature type="region of interest" description="Disordered" evidence="1">
    <location>
        <begin position="141"/>
        <end position="175"/>
    </location>
</feature>
<feature type="compositionally biased region" description="Polar residues" evidence="1">
    <location>
        <begin position="224"/>
        <end position="236"/>
    </location>
</feature>
<proteinExistence type="predicted"/>
<evidence type="ECO:0000256" key="1">
    <source>
        <dbReference type="SAM" id="MobiDB-lite"/>
    </source>
</evidence>
<dbReference type="Proteomes" id="UP000821837">
    <property type="component" value="Chromosome 11"/>
</dbReference>
<reference evidence="2" key="1">
    <citation type="journal article" date="2020" name="Cell">
        <title>Large-Scale Comparative Analyses of Tick Genomes Elucidate Their Genetic Diversity and Vector Capacities.</title>
        <authorList>
            <consortium name="Tick Genome and Microbiome Consortium (TIGMIC)"/>
            <person name="Jia N."/>
            <person name="Wang J."/>
            <person name="Shi W."/>
            <person name="Du L."/>
            <person name="Sun Y."/>
            <person name="Zhan W."/>
            <person name="Jiang J.F."/>
            <person name="Wang Q."/>
            <person name="Zhang B."/>
            <person name="Ji P."/>
            <person name="Bell-Sakyi L."/>
            <person name="Cui X.M."/>
            <person name="Yuan T.T."/>
            <person name="Jiang B.G."/>
            <person name="Yang W.F."/>
            <person name="Lam T.T."/>
            <person name="Chang Q.C."/>
            <person name="Ding S.J."/>
            <person name="Wang X.J."/>
            <person name="Zhu J.G."/>
            <person name="Ruan X.D."/>
            <person name="Zhao L."/>
            <person name="Wei J.T."/>
            <person name="Ye R.Z."/>
            <person name="Que T.C."/>
            <person name="Du C.H."/>
            <person name="Zhou Y.H."/>
            <person name="Cheng J.X."/>
            <person name="Dai P.F."/>
            <person name="Guo W.B."/>
            <person name="Han X.H."/>
            <person name="Huang E.J."/>
            <person name="Li L.F."/>
            <person name="Wei W."/>
            <person name="Gao Y.C."/>
            <person name="Liu J.Z."/>
            <person name="Shao H.Z."/>
            <person name="Wang X."/>
            <person name="Wang C.C."/>
            <person name="Yang T.C."/>
            <person name="Huo Q.B."/>
            <person name="Li W."/>
            <person name="Chen H.Y."/>
            <person name="Chen S.E."/>
            <person name="Zhou L.G."/>
            <person name="Ni X.B."/>
            <person name="Tian J.H."/>
            <person name="Sheng Y."/>
            <person name="Liu T."/>
            <person name="Pan Y.S."/>
            <person name="Xia L.Y."/>
            <person name="Li J."/>
            <person name="Zhao F."/>
            <person name="Cao W.C."/>
        </authorList>
    </citation>
    <scope>NUCLEOTIDE SEQUENCE</scope>
    <source>
        <strain evidence="2">Rsan-2018</strain>
    </source>
</reference>
<feature type="region of interest" description="Disordered" evidence="1">
    <location>
        <begin position="199"/>
        <end position="269"/>
    </location>
</feature>
<comment type="caution">
    <text evidence="2">The sequence shown here is derived from an EMBL/GenBank/DDBJ whole genome shotgun (WGS) entry which is preliminary data.</text>
</comment>
<accession>A0A9D4QB22</accession>
<feature type="compositionally biased region" description="Low complexity" evidence="1">
    <location>
        <begin position="237"/>
        <end position="269"/>
    </location>
</feature>
<reference evidence="2" key="2">
    <citation type="submission" date="2021-09" db="EMBL/GenBank/DDBJ databases">
        <authorList>
            <person name="Jia N."/>
            <person name="Wang J."/>
            <person name="Shi W."/>
            <person name="Du L."/>
            <person name="Sun Y."/>
            <person name="Zhan W."/>
            <person name="Jiang J."/>
            <person name="Wang Q."/>
            <person name="Zhang B."/>
            <person name="Ji P."/>
            <person name="Sakyi L.B."/>
            <person name="Cui X."/>
            <person name="Yuan T."/>
            <person name="Jiang B."/>
            <person name="Yang W."/>
            <person name="Lam T.T.-Y."/>
            <person name="Chang Q."/>
            <person name="Ding S."/>
            <person name="Wang X."/>
            <person name="Zhu J."/>
            <person name="Ruan X."/>
            <person name="Zhao L."/>
            <person name="Wei J."/>
            <person name="Que T."/>
            <person name="Du C."/>
            <person name="Cheng J."/>
            <person name="Dai P."/>
            <person name="Han X."/>
            <person name="Huang E."/>
            <person name="Gao Y."/>
            <person name="Liu J."/>
            <person name="Shao H."/>
            <person name="Ye R."/>
            <person name="Li L."/>
            <person name="Wei W."/>
            <person name="Wang X."/>
            <person name="Wang C."/>
            <person name="Huo Q."/>
            <person name="Li W."/>
            <person name="Guo W."/>
            <person name="Chen H."/>
            <person name="Chen S."/>
            <person name="Zhou L."/>
            <person name="Zhou L."/>
            <person name="Ni X."/>
            <person name="Tian J."/>
            <person name="Zhou Y."/>
            <person name="Sheng Y."/>
            <person name="Liu T."/>
            <person name="Pan Y."/>
            <person name="Xia L."/>
            <person name="Li J."/>
            <person name="Zhao F."/>
            <person name="Cao W."/>
        </authorList>
    </citation>
    <scope>NUCLEOTIDE SEQUENCE</scope>
    <source>
        <strain evidence="2">Rsan-2018</strain>
        <tissue evidence="2">Larvae</tissue>
    </source>
</reference>
<sequence length="329" mass="34729">MVDTGSVGLDRKASGMADAGYVCSCRIDSLRIGFLERSVRTLGHILPAVEVVTYSFSTCCGALPPSVLKDNLPPGFPPGYILSGNTSHSRAYELLVKKAAGLVRQEEAQRASPPRLSAATTTAKCRTRKLREATSLLRKEEALSTPRRTRRVTKTSAFPRRTPQAKTGKAEYGTNLPASIDVPPQYEATQQTAAAIFSPQTSSATAVEGAPPQMQPRRYGAGPNLSSLPRQESYGNSSHGFPSPSSCSHITPASSSPAVSTTESSPTATARVEAGSFVLGTTRNQMGSLISGAQVLCGATRGHFEACGQGPSGRICFDQKPPKSRCAPE</sequence>
<protein>
    <submittedName>
        <fullName evidence="2">Uncharacterized protein</fullName>
    </submittedName>
</protein>
<dbReference type="EMBL" id="JABSTV010001247">
    <property type="protein sequence ID" value="KAH7971979.1"/>
    <property type="molecule type" value="Genomic_DNA"/>
</dbReference>